<feature type="compositionally biased region" description="Basic and acidic residues" evidence="3">
    <location>
        <begin position="93"/>
        <end position="103"/>
    </location>
</feature>
<dbReference type="GO" id="GO:0016301">
    <property type="term" value="F:kinase activity"/>
    <property type="evidence" value="ECO:0007669"/>
    <property type="project" value="UniProtKB-KW"/>
</dbReference>
<dbReference type="EMBL" id="CAICTM010000778">
    <property type="protein sequence ID" value="CAB9516389.1"/>
    <property type="molecule type" value="Genomic_DNA"/>
</dbReference>
<dbReference type="PANTHER" id="PTHR48064:SF6">
    <property type="entry name" value="RECEPTOR-LIKE PROTEIN KINASE 2"/>
    <property type="match status" value="1"/>
</dbReference>
<evidence type="ECO:0000313" key="4">
    <source>
        <dbReference type="EMBL" id="CAB9516389.1"/>
    </source>
</evidence>
<dbReference type="InterPro" id="IPR032675">
    <property type="entry name" value="LRR_dom_sf"/>
</dbReference>
<dbReference type="Pfam" id="PF00560">
    <property type="entry name" value="LRR_1"/>
    <property type="match status" value="1"/>
</dbReference>
<dbReference type="Proteomes" id="UP001153069">
    <property type="component" value="Unassembled WGS sequence"/>
</dbReference>
<gene>
    <name evidence="4" type="ORF">SEMRO_779_G201340.1</name>
</gene>
<feature type="region of interest" description="Disordered" evidence="3">
    <location>
        <begin position="1"/>
        <end position="52"/>
    </location>
</feature>
<evidence type="ECO:0000313" key="5">
    <source>
        <dbReference type="Proteomes" id="UP001153069"/>
    </source>
</evidence>
<organism evidence="4 5">
    <name type="scientific">Seminavis robusta</name>
    <dbReference type="NCBI Taxonomy" id="568900"/>
    <lineage>
        <taxon>Eukaryota</taxon>
        <taxon>Sar</taxon>
        <taxon>Stramenopiles</taxon>
        <taxon>Ochrophyta</taxon>
        <taxon>Bacillariophyta</taxon>
        <taxon>Bacillariophyceae</taxon>
        <taxon>Bacillariophycidae</taxon>
        <taxon>Naviculales</taxon>
        <taxon>Naviculaceae</taxon>
        <taxon>Seminavis</taxon>
    </lineage>
</organism>
<evidence type="ECO:0000256" key="2">
    <source>
        <dbReference type="ARBA" id="ARBA00022737"/>
    </source>
</evidence>
<reference evidence="4" key="1">
    <citation type="submission" date="2020-06" db="EMBL/GenBank/DDBJ databases">
        <authorList>
            <consortium name="Plant Systems Biology data submission"/>
        </authorList>
    </citation>
    <scope>NUCLEOTIDE SEQUENCE</scope>
    <source>
        <strain evidence="4">D6</strain>
    </source>
</reference>
<keyword evidence="5" id="KW-1185">Reference proteome</keyword>
<keyword evidence="1" id="KW-0433">Leucine-rich repeat</keyword>
<proteinExistence type="predicted"/>
<keyword evidence="4" id="KW-0418">Kinase</keyword>
<accession>A0A9N8EBX4</accession>
<sequence>MSNQLRSQRKEAAEAETGPRDTGEAEIEKAETTSLGVNHHDEESGLAPDENTVGMIGKMLILQQENEGATATRLSPAEMRQLVPARQSGEVDGTERGGDKDGRGLAFKDQPEAMKRSVEDGEDDIEAALSATNVHSSSKDVSPSPSDKPCCSKRDSVTSRTASVTSHRSSGTSAAPGAFAVTGAAEAWRQETDSQDATADSEAMHNPDSDDSSGAGLETLAEANPVTETEDPDDMPRAVPFERMIKPNKKWSETLPRLALPVGFFFVVLVSITVVSICAKGVCQVDGSETGGTLRETVEGPRIKNALMHVLGSDYFNPQGNASWKTRRKALGWILNKDPMQLHAEDENLVQRFILVLFYFQTTQSRPWHDCNPSPETPTKFCYKNPHPNEPLLLLGERWLSGNHECQWAGVDCYTTDASQMKVIGLDLGFNGLNGPLPWEVTKLSHLKELRLRDGELSGTVPSLLHRDFGATLEVLDLRDNILTGPLPVGPFRSLRSLILSNNTISGTIPSTIGMVPLETLSLAHNAITGTVPHEIFLQPSIRGLYLSNTQLSGTLPTEVGQARNLWHLFLGNTGLSGSIPSQIALLKHLAEMDLSTTRMGGRIPEELYQGLHDLRSLRMANCGFTGTISSGVGLLTNLFVLDVANNQLEGTLPEEISNLSDLDRSRWNGNNFSGIVPLNLCYERLVHIKFELVADCSPDAATGIPRVQCPSDCCTSCCDWKTRVCS</sequence>
<comment type="caution">
    <text evidence="4">The sequence shown here is derived from an EMBL/GenBank/DDBJ whole genome shotgun (WGS) entry which is preliminary data.</text>
</comment>
<evidence type="ECO:0000256" key="1">
    <source>
        <dbReference type="ARBA" id="ARBA00022614"/>
    </source>
</evidence>
<dbReference type="PANTHER" id="PTHR48064">
    <property type="entry name" value="OS01G0750400 PROTEIN"/>
    <property type="match status" value="1"/>
</dbReference>
<feature type="compositionally biased region" description="Basic and acidic residues" evidence="3">
    <location>
        <begin position="109"/>
        <end position="119"/>
    </location>
</feature>
<keyword evidence="2" id="KW-0677">Repeat</keyword>
<name>A0A9N8EBX4_9STRA</name>
<keyword evidence="4" id="KW-0808">Transferase</keyword>
<dbReference type="Gene3D" id="3.80.10.10">
    <property type="entry name" value="Ribonuclease Inhibitor"/>
    <property type="match status" value="3"/>
</dbReference>
<feature type="compositionally biased region" description="Low complexity" evidence="3">
    <location>
        <begin position="174"/>
        <end position="187"/>
    </location>
</feature>
<feature type="compositionally biased region" description="Basic and acidic residues" evidence="3">
    <location>
        <begin position="8"/>
        <end position="31"/>
    </location>
</feature>
<feature type="compositionally biased region" description="Polar residues" evidence="3">
    <location>
        <begin position="158"/>
        <end position="173"/>
    </location>
</feature>
<dbReference type="Pfam" id="PF13855">
    <property type="entry name" value="LRR_8"/>
    <property type="match status" value="1"/>
</dbReference>
<dbReference type="InterPro" id="IPR053038">
    <property type="entry name" value="RLP_Defense"/>
</dbReference>
<protein>
    <submittedName>
        <fullName evidence="4">Serine Threonine protein kinase</fullName>
    </submittedName>
</protein>
<dbReference type="FunFam" id="3.80.10.10:FF:000041">
    <property type="entry name" value="LRR receptor-like serine/threonine-protein kinase ERECTA"/>
    <property type="match status" value="1"/>
</dbReference>
<dbReference type="SUPFAM" id="SSF52058">
    <property type="entry name" value="L domain-like"/>
    <property type="match status" value="1"/>
</dbReference>
<evidence type="ECO:0000256" key="3">
    <source>
        <dbReference type="SAM" id="MobiDB-lite"/>
    </source>
</evidence>
<feature type="region of interest" description="Disordered" evidence="3">
    <location>
        <begin position="66"/>
        <end position="216"/>
    </location>
</feature>
<feature type="compositionally biased region" description="Low complexity" evidence="3">
    <location>
        <begin position="139"/>
        <end position="149"/>
    </location>
</feature>
<dbReference type="AlphaFoldDB" id="A0A9N8EBX4"/>
<dbReference type="OrthoDB" id="5917255at2759"/>
<dbReference type="InterPro" id="IPR001611">
    <property type="entry name" value="Leu-rich_rpt"/>
</dbReference>